<accession>A0AAE9AJA9</accession>
<sequence>MSEITNKDASNYQMSAHDHFEMRSDKPVPEAPQVPSEAKEYEFRVVRDCKNEKTSNSAHYKHHSETSVHFRKS</sequence>
<feature type="region of interest" description="Disordered" evidence="1">
    <location>
        <begin position="51"/>
        <end position="73"/>
    </location>
</feature>
<dbReference type="Proteomes" id="UP000827892">
    <property type="component" value="Chromosome IV"/>
</dbReference>
<dbReference type="EMBL" id="CP090894">
    <property type="protein sequence ID" value="ULT97703.1"/>
    <property type="molecule type" value="Genomic_DNA"/>
</dbReference>
<evidence type="ECO:0000313" key="3">
    <source>
        <dbReference type="Proteomes" id="UP000827892"/>
    </source>
</evidence>
<evidence type="ECO:0000313" key="2">
    <source>
        <dbReference type="EMBL" id="ULT97703.1"/>
    </source>
</evidence>
<gene>
    <name evidence="2" type="ORF">L3Y34_005495</name>
</gene>
<dbReference type="AlphaFoldDB" id="A0AAE9AJA9"/>
<name>A0AAE9AJA9_CAEBR</name>
<evidence type="ECO:0000256" key="1">
    <source>
        <dbReference type="SAM" id="MobiDB-lite"/>
    </source>
</evidence>
<protein>
    <submittedName>
        <fullName evidence="2">Uncharacterized protein</fullName>
    </submittedName>
</protein>
<organism evidence="2 3">
    <name type="scientific">Caenorhabditis briggsae</name>
    <dbReference type="NCBI Taxonomy" id="6238"/>
    <lineage>
        <taxon>Eukaryota</taxon>
        <taxon>Metazoa</taxon>
        <taxon>Ecdysozoa</taxon>
        <taxon>Nematoda</taxon>
        <taxon>Chromadorea</taxon>
        <taxon>Rhabditida</taxon>
        <taxon>Rhabditina</taxon>
        <taxon>Rhabditomorpha</taxon>
        <taxon>Rhabditoidea</taxon>
        <taxon>Rhabditidae</taxon>
        <taxon>Peloderinae</taxon>
        <taxon>Caenorhabditis</taxon>
    </lineage>
</organism>
<reference evidence="2 3" key="1">
    <citation type="submission" date="2022-05" db="EMBL/GenBank/DDBJ databases">
        <title>Chromosome-level reference genomes for two strains of Caenorhabditis briggsae: an improved platform for comparative genomics.</title>
        <authorList>
            <person name="Stevens L."/>
            <person name="Andersen E.C."/>
        </authorList>
    </citation>
    <scope>NUCLEOTIDE SEQUENCE [LARGE SCALE GENOMIC DNA]</scope>
    <source>
        <strain evidence="2">QX1410_ONT</strain>
        <tissue evidence="2">Whole-organism</tissue>
    </source>
</reference>
<feature type="compositionally biased region" description="Basic and acidic residues" evidence="1">
    <location>
        <begin position="63"/>
        <end position="73"/>
    </location>
</feature>
<proteinExistence type="predicted"/>